<accession>A0A1F5T3B1</accession>
<comment type="caution">
    <text evidence="1">The sequence shown here is derived from an EMBL/GenBank/DDBJ whole genome shotgun (WGS) entry which is preliminary data.</text>
</comment>
<sequence>MAEPEKIDQLFKNLMDQTKQLLATPLPLPDDILEQRSCHDWLRREAKTLALSPNMLDRIASIGLLGRLWLPTDQQEKAKLARCPSLENTLAYRLKQILSNFNQGYWVLIDREMCRVIDATFIFLENIHTFSNNPVSKEKDNKKIDLAFAQAVATRDLLESCLYTLRIAGYNLTYIEQKLTNLDNLFLSVLKTTTHPESYIYPGMVKIYLAVSWMDIGKWWGLKGDKFIGTSAFDPDE</sequence>
<reference evidence="1 2" key="1">
    <citation type="journal article" date="2016" name="Nat. Commun.">
        <title>Thousands of microbial genomes shed light on interconnected biogeochemical processes in an aquifer system.</title>
        <authorList>
            <person name="Anantharaman K."/>
            <person name="Brown C.T."/>
            <person name="Hug L.A."/>
            <person name="Sharon I."/>
            <person name="Castelle C.J."/>
            <person name="Probst A.J."/>
            <person name="Thomas B.C."/>
            <person name="Singh A."/>
            <person name="Wilkins M.J."/>
            <person name="Karaoz U."/>
            <person name="Brodie E.L."/>
            <person name="Williams K.H."/>
            <person name="Hubbard S.S."/>
            <person name="Banfield J.F."/>
        </authorList>
    </citation>
    <scope>NUCLEOTIDE SEQUENCE [LARGE SCALE GENOMIC DNA]</scope>
</reference>
<dbReference type="AlphaFoldDB" id="A0A1F5T3B1"/>
<organism evidence="1 2">
    <name type="scientific">Candidatus Falkowbacteria bacterium RIFOXYC2_FULL_36_12</name>
    <dbReference type="NCBI Taxonomy" id="1798002"/>
    <lineage>
        <taxon>Bacteria</taxon>
        <taxon>Candidatus Falkowiibacteriota</taxon>
    </lineage>
</organism>
<dbReference type="EMBL" id="MFGJ01000001">
    <property type="protein sequence ID" value="OGF33440.1"/>
    <property type="molecule type" value="Genomic_DNA"/>
</dbReference>
<evidence type="ECO:0000313" key="2">
    <source>
        <dbReference type="Proteomes" id="UP000179001"/>
    </source>
</evidence>
<name>A0A1F5T3B1_9BACT</name>
<dbReference type="Proteomes" id="UP000179001">
    <property type="component" value="Unassembled WGS sequence"/>
</dbReference>
<evidence type="ECO:0000313" key="1">
    <source>
        <dbReference type="EMBL" id="OGF33440.1"/>
    </source>
</evidence>
<proteinExistence type="predicted"/>
<protein>
    <submittedName>
        <fullName evidence="1">Uncharacterized protein</fullName>
    </submittedName>
</protein>
<gene>
    <name evidence="1" type="ORF">A2478_01985</name>
</gene>